<dbReference type="AlphaFoldDB" id="X1D7D1"/>
<dbReference type="EMBL" id="BART01035692">
    <property type="protein sequence ID" value="GAH16651.1"/>
    <property type="molecule type" value="Genomic_DNA"/>
</dbReference>
<comment type="caution">
    <text evidence="1">The sequence shown here is derived from an EMBL/GenBank/DDBJ whole genome shotgun (WGS) entry which is preliminary data.</text>
</comment>
<evidence type="ECO:0000313" key="1">
    <source>
        <dbReference type="EMBL" id="GAH16651.1"/>
    </source>
</evidence>
<name>X1D7D1_9ZZZZ</name>
<proteinExistence type="predicted"/>
<sequence>MKLKFDPIGIIHSPFKRKEDINTLGFSSATGFDEVEGEIEIFKKY</sequence>
<evidence type="ECO:0008006" key="2">
    <source>
        <dbReference type="Google" id="ProtNLM"/>
    </source>
</evidence>
<protein>
    <recommendedName>
        <fullName evidence="2">TsaA-like domain-containing protein</fullName>
    </recommendedName>
</protein>
<feature type="non-terminal residue" evidence="1">
    <location>
        <position position="45"/>
    </location>
</feature>
<organism evidence="1">
    <name type="scientific">marine sediment metagenome</name>
    <dbReference type="NCBI Taxonomy" id="412755"/>
    <lineage>
        <taxon>unclassified sequences</taxon>
        <taxon>metagenomes</taxon>
        <taxon>ecological metagenomes</taxon>
    </lineage>
</organism>
<reference evidence="1" key="1">
    <citation type="journal article" date="2014" name="Front. Microbiol.">
        <title>High frequency of phylogenetically diverse reductive dehalogenase-homologous genes in deep subseafloor sedimentary metagenomes.</title>
        <authorList>
            <person name="Kawai M."/>
            <person name="Futagami T."/>
            <person name="Toyoda A."/>
            <person name="Takaki Y."/>
            <person name="Nishi S."/>
            <person name="Hori S."/>
            <person name="Arai W."/>
            <person name="Tsubouchi T."/>
            <person name="Morono Y."/>
            <person name="Uchiyama I."/>
            <person name="Ito T."/>
            <person name="Fujiyama A."/>
            <person name="Inagaki F."/>
            <person name="Takami H."/>
        </authorList>
    </citation>
    <scope>NUCLEOTIDE SEQUENCE</scope>
    <source>
        <strain evidence="1">Expedition CK06-06</strain>
    </source>
</reference>
<gene>
    <name evidence="1" type="ORF">S01H4_60504</name>
</gene>
<accession>X1D7D1</accession>